<dbReference type="AlphaFoldDB" id="A0A915AS33"/>
<protein>
    <submittedName>
        <fullName evidence="2">Uncharacterized protein</fullName>
    </submittedName>
</protein>
<dbReference type="WBParaSite" id="PgR014X_g002_t01">
    <property type="protein sequence ID" value="PgR014X_g002_t01"/>
    <property type="gene ID" value="PgR014X_g002"/>
</dbReference>
<keyword evidence="1" id="KW-1185">Reference proteome</keyword>
<proteinExistence type="predicted"/>
<dbReference type="Proteomes" id="UP000887569">
    <property type="component" value="Unplaced"/>
</dbReference>
<name>A0A915AS33_PARUN</name>
<evidence type="ECO:0000313" key="1">
    <source>
        <dbReference type="Proteomes" id="UP000887569"/>
    </source>
</evidence>
<reference evidence="2" key="1">
    <citation type="submission" date="2022-11" db="UniProtKB">
        <authorList>
            <consortium name="WormBaseParasite"/>
        </authorList>
    </citation>
    <scope>IDENTIFICATION</scope>
</reference>
<sequence length="95" mass="11347">MRNSTVRTSLVLKSNLRRYRSQSLAEPMQKLCRLLSSGRSRSLHPMMKMTTTFFQLQLNQVDRLQFFSAEALAQRSLHRLHFRSRRLLRKTVLQR</sequence>
<evidence type="ECO:0000313" key="2">
    <source>
        <dbReference type="WBParaSite" id="PgR014X_g002_t01"/>
    </source>
</evidence>
<accession>A0A915AS33</accession>
<organism evidence="1 2">
    <name type="scientific">Parascaris univalens</name>
    <name type="common">Nematode worm</name>
    <dbReference type="NCBI Taxonomy" id="6257"/>
    <lineage>
        <taxon>Eukaryota</taxon>
        <taxon>Metazoa</taxon>
        <taxon>Ecdysozoa</taxon>
        <taxon>Nematoda</taxon>
        <taxon>Chromadorea</taxon>
        <taxon>Rhabditida</taxon>
        <taxon>Spirurina</taxon>
        <taxon>Ascaridomorpha</taxon>
        <taxon>Ascaridoidea</taxon>
        <taxon>Ascarididae</taxon>
        <taxon>Parascaris</taxon>
    </lineage>
</organism>